<dbReference type="EMBL" id="VYYT01000565">
    <property type="protein sequence ID" value="KAK2731752.1"/>
    <property type="molecule type" value="Genomic_DNA"/>
</dbReference>
<dbReference type="Gene3D" id="3.40.50.300">
    <property type="entry name" value="P-loop containing nucleotide triphosphate hydrolases"/>
    <property type="match status" value="2"/>
</dbReference>
<evidence type="ECO:0000256" key="1">
    <source>
        <dbReference type="SAM" id="Coils"/>
    </source>
</evidence>
<reference evidence="3" key="1">
    <citation type="submission" date="2023-02" db="EMBL/GenBank/DDBJ databases">
        <title>Colletotrichum kahawae CIFC_Que2 genome sequencing and assembly.</title>
        <authorList>
            <person name="Baroncelli R."/>
        </authorList>
    </citation>
    <scope>NUCLEOTIDE SEQUENCE</scope>
    <source>
        <strain evidence="3">CIFC_Que2</strain>
    </source>
</reference>
<dbReference type="AlphaFoldDB" id="A0AAD9Y1N2"/>
<dbReference type="PANTHER" id="PTHR32114:SF2">
    <property type="entry name" value="ABC TRANSPORTER ABCH.3"/>
    <property type="match status" value="1"/>
</dbReference>
<evidence type="ECO:0000313" key="3">
    <source>
        <dbReference type="EMBL" id="KAK2731752.1"/>
    </source>
</evidence>
<feature type="coiled-coil region" evidence="1">
    <location>
        <begin position="405"/>
        <end position="432"/>
    </location>
</feature>
<keyword evidence="1" id="KW-0175">Coiled coil</keyword>
<gene>
    <name evidence="3" type="ORF">CKAH01_19054</name>
</gene>
<protein>
    <recommendedName>
        <fullName evidence="2">Rad50/SbcC-type AAA domain-containing protein</fullName>
    </recommendedName>
</protein>
<organism evidence="3 4">
    <name type="scientific">Colletotrichum kahawae</name>
    <name type="common">Coffee berry disease fungus</name>
    <dbReference type="NCBI Taxonomy" id="34407"/>
    <lineage>
        <taxon>Eukaryota</taxon>
        <taxon>Fungi</taxon>
        <taxon>Dikarya</taxon>
        <taxon>Ascomycota</taxon>
        <taxon>Pezizomycotina</taxon>
        <taxon>Sordariomycetes</taxon>
        <taxon>Hypocreomycetidae</taxon>
        <taxon>Glomerellales</taxon>
        <taxon>Glomerellaceae</taxon>
        <taxon>Colletotrichum</taxon>
        <taxon>Colletotrichum gloeosporioides species complex</taxon>
    </lineage>
</organism>
<feature type="domain" description="Rad50/SbcC-type AAA" evidence="2">
    <location>
        <begin position="161"/>
        <end position="385"/>
    </location>
</feature>
<dbReference type="Proteomes" id="UP001281614">
    <property type="component" value="Unassembled WGS sequence"/>
</dbReference>
<dbReference type="GO" id="GO:0003677">
    <property type="term" value="F:DNA binding"/>
    <property type="evidence" value="ECO:0007669"/>
    <property type="project" value="UniProtKB-ARBA"/>
</dbReference>
<feature type="coiled-coil region" evidence="1">
    <location>
        <begin position="331"/>
        <end position="379"/>
    </location>
</feature>
<dbReference type="GO" id="GO:0006302">
    <property type="term" value="P:double-strand break repair"/>
    <property type="evidence" value="ECO:0007669"/>
    <property type="project" value="InterPro"/>
</dbReference>
<proteinExistence type="predicted"/>
<dbReference type="Pfam" id="PF13476">
    <property type="entry name" value="AAA_23"/>
    <property type="match status" value="1"/>
</dbReference>
<comment type="caution">
    <text evidence="3">The sequence shown here is derived from an EMBL/GenBank/DDBJ whole genome shotgun (WGS) entry which is preliminary data.</text>
</comment>
<keyword evidence="4" id="KW-1185">Reference proteome</keyword>
<evidence type="ECO:0000259" key="2">
    <source>
        <dbReference type="Pfam" id="PF13476"/>
    </source>
</evidence>
<sequence length="767" mass="85470">MARDKLVSLGVRSVRKWSPVCFSLAVDRSSFGGLGGSVPLSDAALQSLDKIDKMDQLATDLDVSKSVPSTAPRIERLDLAIETRKYVEMVDLDQHLHVRRDQLVRVGQRLIQVSADFIDHDEDVEIRYEDIIDISRQAVSTRTASEPPSVCTHIFVAEPRRLTITNFLSVQHTITIDFEKDLPRGPTFIVGDNGSGKSTLVEAMTWCQFGKCIRSRVAIDEVVNDIIGKNCCVKLDFANGYTIERYRKHKSHKNRVIVSLRGEPQLHVRTQKAVDELLGTNYETYIKTVVLSNDSETGFVNLKPADRRHQIEASLGLSILDASGKVTSKLLSNINNNIKEVKAKIEACTGKIEASKDILKDLKRNATQFEAEAEEASASLQGVMQDHRSMRLNSPKLETRLPSDNSTLQDHIHKEKNNLQRLEGSLKQIRERKHVEPTTWRGQRHQQLGQWRKQIATDHHTGLIAFFRAIRTSILLFLFNIFRGTLGVFRISGRSQGPTTVPKYAQEAAVPSLLQDIENSKLHLHNLGAQENKMAIHAAIDQAQKACKALQTQVTSMQRNAETYRALVETEQSSLQLLRSEHDALATEFDAISTDRELFEFWSLALGKRTGYATSMSLSGSIARSTANFRDLILSKSLSELSPLLSQVLTVLYDDTRHVNMATGILRSLLDSDSADAANESLSGSVLNSTLASNKRSGGNYNKRSSGERKRFDLALYFTQLQLERAKCTHRAHYILVDEVLDNLDRAGQAAVISGKGAAALAADLPR</sequence>
<name>A0AAD9Y1N2_COLKA</name>
<dbReference type="PANTHER" id="PTHR32114">
    <property type="entry name" value="ABC TRANSPORTER ABCH.3"/>
    <property type="match status" value="1"/>
</dbReference>
<dbReference type="InterPro" id="IPR027417">
    <property type="entry name" value="P-loop_NTPase"/>
</dbReference>
<feature type="non-terminal residue" evidence="3">
    <location>
        <position position="1"/>
    </location>
</feature>
<accession>A0AAD9Y1N2</accession>
<evidence type="ECO:0000313" key="4">
    <source>
        <dbReference type="Proteomes" id="UP001281614"/>
    </source>
</evidence>
<dbReference type="InterPro" id="IPR038729">
    <property type="entry name" value="Rad50/SbcC_AAA"/>
</dbReference>
<dbReference type="SUPFAM" id="SSF52540">
    <property type="entry name" value="P-loop containing nucleoside triphosphate hydrolases"/>
    <property type="match status" value="1"/>
</dbReference>
<dbReference type="GO" id="GO:0016887">
    <property type="term" value="F:ATP hydrolysis activity"/>
    <property type="evidence" value="ECO:0007669"/>
    <property type="project" value="InterPro"/>
</dbReference>